<gene>
    <name evidence="1" type="ORF">SAMN04489713_102640</name>
</gene>
<dbReference type="AlphaFoldDB" id="A0A1I5ALF9"/>
<dbReference type="EMBL" id="FOVH01000002">
    <property type="protein sequence ID" value="SFN63190.1"/>
    <property type="molecule type" value="Genomic_DNA"/>
</dbReference>
<accession>A0A1I5ALF9</accession>
<dbReference type="InParanoid" id="A0A1I5ALF9"/>
<proteinExistence type="predicted"/>
<dbReference type="Proteomes" id="UP000183413">
    <property type="component" value="Unassembled WGS sequence"/>
</dbReference>
<protein>
    <submittedName>
        <fullName evidence="1">Uncharacterized protein</fullName>
    </submittedName>
</protein>
<evidence type="ECO:0000313" key="2">
    <source>
        <dbReference type="Proteomes" id="UP000183413"/>
    </source>
</evidence>
<keyword evidence="2" id="KW-1185">Reference proteome</keyword>
<reference evidence="1 2" key="1">
    <citation type="submission" date="2016-10" db="EMBL/GenBank/DDBJ databases">
        <authorList>
            <person name="de Groot N.N."/>
        </authorList>
    </citation>
    <scope>NUCLEOTIDE SEQUENCE [LARGE SCALE GENOMIC DNA]</scope>
    <source>
        <strain evidence="1 2">DSM 43067</strain>
    </source>
</reference>
<sequence>MTGKLKITIDDLHRDAVRGLLLDSADDFERDHGESLDADPNPMGFSALLTFATATMLHRRFAPAYTLADVIRFVARVRVALDDPKALGALVIEKTIRMLLEDPALGEAPPFGAPPEDMVAALYAVLFHLVDEAGLDEGGVDSLIAEAAQVVDGREFDVDALPVPVPPELMERLRRS</sequence>
<organism evidence="1 2">
    <name type="scientific">Actinomadura madurae</name>
    <dbReference type="NCBI Taxonomy" id="1993"/>
    <lineage>
        <taxon>Bacteria</taxon>
        <taxon>Bacillati</taxon>
        <taxon>Actinomycetota</taxon>
        <taxon>Actinomycetes</taxon>
        <taxon>Streptosporangiales</taxon>
        <taxon>Thermomonosporaceae</taxon>
        <taxon>Actinomadura</taxon>
    </lineage>
</organism>
<dbReference type="RefSeq" id="WP_075020492.1">
    <property type="nucleotide sequence ID" value="NZ_FOVH01000002.1"/>
</dbReference>
<evidence type="ECO:0000313" key="1">
    <source>
        <dbReference type="EMBL" id="SFN63190.1"/>
    </source>
</evidence>
<name>A0A1I5ALF9_9ACTN</name>